<evidence type="ECO:0000256" key="1">
    <source>
        <dbReference type="SAM" id="Phobius"/>
    </source>
</evidence>
<dbReference type="Proteomes" id="UP000502297">
    <property type="component" value="Chromosome"/>
</dbReference>
<evidence type="ECO:0000313" key="2">
    <source>
        <dbReference type="EMBL" id="QIO06548.1"/>
    </source>
</evidence>
<feature type="transmembrane region" description="Helical" evidence="1">
    <location>
        <begin position="5"/>
        <end position="21"/>
    </location>
</feature>
<dbReference type="NCBIfam" id="TIGR03510">
    <property type="entry name" value="XapX"/>
    <property type="match status" value="1"/>
</dbReference>
<keyword evidence="1" id="KW-0812">Transmembrane</keyword>
<feature type="transmembrane region" description="Helical" evidence="1">
    <location>
        <begin position="27"/>
        <end position="49"/>
    </location>
</feature>
<sequence length="54" mass="5767">MKIYLLSLVVGLLVGALYYLLNVKSPAPPIVALCGLLGMVMGEQLIPLIKNLIS</sequence>
<dbReference type="EMBL" id="CP049801">
    <property type="protein sequence ID" value="QIO06548.1"/>
    <property type="molecule type" value="Genomic_DNA"/>
</dbReference>
<keyword evidence="1" id="KW-0472">Membrane</keyword>
<name>A0A6G8RXL7_9GAMM</name>
<gene>
    <name evidence="2" type="ORF">G8E00_11585</name>
</gene>
<dbReference type="AlphaFoldDB" id="A0A6G8RXL7"/>
<keyword evidence="1" id="KW-1133">Transmembrane helix</keyword>
<proteinExistence type="predicted"/>
<dbReference type="Pfam" id="PF07235">
    <property type="entry name" value="DUF1427"/>
    <property type="match status" value="1"/>
</dbReference>
<keyword evidence="3" id="KW-1185">Reference proteome</keyword>
<dbReference type="InterPro" id="IPR009872">
    <property type="entry name" value="DUF1427"/>
</dbReference>
<accession>A0A6G8RXL7</accession>
<evidence type="ECO:0000313" key="3">
    <source>
        <dbReference type="Proteomes" id="UP000502297"/>
    </source>
</evidence>
<reference evidence="2 3" key="1">
    <citation type="submission" date="2020-03" db="EMBL/GenBank/DDBJ databases">
        <authorList>
            <person name="Zhu W."/>
        </authorList>
    </citation>
    <scope>NUCLEOTIDE SEQUENCE [LARGE SCALE GENOMIC DNA]</scope>
    <source>
        <strain evidence="2 3">323-1</strain>
    </source>
</reference>
<dbReference type="InterPro" id="IPR020017">
    <property type="entry name" value="XapX_domain"/>
</dbReference>
<protein>
    <submittedName>
        <fullName evidence="2">XapX domain-containing protein</fullName>
    </submittedName>
</protein>
<organism evidence="2 3">
    <name type="scientific">Acinetobacter shaoyimingii</name>
    <dbReference type="NCBI Taxonomy" id="2715164"/>
    <lineage>
        <taxon>Bacteria</taxon>
        <taxon>Pseudomonadati</taxon>
        <taxon>Pseudomonadota</taxon>
        <taxon>Gammaproteobacteria</taxon>
        <taxon>Moraxellales</taxon>
        <taxon>Moraxellaceae</taxon>
        <taxon>Acinetobacter</taxon>
    </lineage>
</organism>
<dbReference type="KEGG" id="asha:G8E00_11585"/>
<dbReference type="RefSeq" id="WP_166010925.1">
    <property type="nucleotide sequence ID" value="NZ_CP049801.1"/>
</dbReference>